<evidence type="ECO:0000256" key="2">
    <source>
        <dbReference type="ARBA" id="ARBA00008114"/>
    </source>
</evidence>
<protein>
    <submittedName>
        <fullName evidence="10">Cation transporter</fullName>
    </submittedName>
</protein>
<keyword evidence="4 7" id="KW-0812">Transmembrane</keyword>
<feature type="transmembrane region" description="Helical" evidence="7">
    <location>
        <begin position="105"/>
        <end position="125"/>
    </location>
</feature>
<dbReference type="InterPro" id="IPR027469">
    <property type="entry name" value="Cation_efflux_TMD_sf"/>
</dbReference>
<comment type="similarity">
    <text evidence="2">Belongs to the cation diffusion facilitator (CDF) transporter (TC 2.A.4) family.</text>
</comment>
<evidence type="ECO:0000259" key="8">
    <source>
        <dbReference type="Pfam" id="PF01545"/>
    </source>
</evidence>
<dbReference type="Gene3D" id="1.20.1510.10">
    <property type="entry name" value="Cation efflux protein transmembrane domain"/>
    <property type="match status" value="1"/>
</dbReference>
<evidence type="ECO:0000313" key="11">
    <source>
        <dbReference type="Proteomes" id="UP000298347"/>
    </source>
</evidence>
<dbReference type="InterPro" id="IPR036837">
    <property type="entry name" value="Cation_efflux_CTD_sf"/>
</dbReference>
<dbReference type="InterPro" id="IPR027470">
    <property type="entry name" value="Cation_efflux_CTD"/>
</dbReference>
<dbReference type="InterPro" id="IPR050291">
    <property type="entry name" value="CDF_Transporter"/>
</dbReference>
<dbReference type="Pfam" id="PF01545">
    <property type="entry name" value="Cation_efflux"/>
    <property type="match status" value="1"/>
</dbReference>
<feature type="transmembrane region" description="Helical" evidence="7">
    <location>
        <begin position="7"/>
        <end position="31"/>
    </location>
</feature>
<dbReference type="GO" id="GO:0015341">
    <property type="term" value="F:zinc efflux antiporter activity"/>
    <property type="evidence" value="ECO:0007669"/>
    <property type="project" value="TreeGrafter"/>
</dbReference>
<dbReference type="InterPro" id="IPR058533">
    <property type="entry name" value="Cation_efflux_TM"/>
</dbReference>
<dbReference type="GO" id="GO:0015093">
    <property type="term" value="F:ferrous iron transmembrane transporter activity"/>
    <property type="evidence" value="ECO:0007669"/>
    <property type="project" value="TreeGrafter"/>
</dbReference>
<name>A0A4Z0GS04_9BACL</name>
<comment type="subcellular location">
    <subcellularLocation>
        <location evidence="1">Membrane</location>
        <topology evidence="1">Multi-pass membrane protein</topology>
    </subcellularLocation>
</comment>
<proteinExistence type="inferred from homology"/>
<keyword evidence="5 7" id="KW-1133">Transmembrane helix</keyword>
<dbReference type="Gene3D" id="3.30.70.1350">
    <property type="entry name" value="Cation efflux protein, cytoplasmic domain"/>
    <property type="match status" value="1"/>
</dbReference>
<evidence type="ECO:0000256" key="5">
    <source>
        <dbReference type="ARBA" id="ARBA00022989"/>
    </source>
</evidence>
<evidence type="ECO:0000256" key="1">
    <source>
        <dbReference type="ARBA" id="ARBA00004141"/>
    </source>
</evidence>
<dbReference type="GO" id="GO:0006882">
    <property type="term" value="P:intracellular zinc ion homeostasis"/>
    <property type="evidence" value="ECO:0007669"/>
    <property type="project" value="TreeGrafter"/>
</dbReference>
<feature type="domain" description="Cation efflux protein cytoplasmic" evidence="9">
    <location>
        <begin position="207"/>
        <end position="283"/>
    </location>
</feature>
<evidence type="ECO:0000259" key="9">
    <source>
        <dbReference type="Pfam" id="PF16916"/>
    </source>
</evidence>
<keyword evidence="3" id="KW-0813">Transport</keyword>
<accession>A0A4Z0GS04</accession>
<feature type="transmembrane region" description="Helical" evidence="7">
    <location>
        <begin position="145"/>
        <end position="164"/>
    </location>
</feature>
<dbReference type="Pfam" id="PF16916">
    <property type="entry name" value="ZT_dimer"/>
    <property type="match status" value="1"/>
</dbReference>
<dbReference type="AlphaFoldDB" id="A0A4Z0GS04"/>
<gene>
    <name evidence="10" type="ORF">E4665_03660</name>
</gene>
<feature type="domain" description="Cation efflux protein transmembrane" evidence="8">
    <location>
        <begin position="8"/>
        <end position="201"/>
    </location>
</feature>
<keyword evidence="11" id="KW-1185">Reference proteome</keyword>
<dbReference type="RefSeq" id="WP_135347458.1">
    <property type="nucleotide sequence ID" value="NZ_SRJD01000003.1"/>
</dbReference>
<dbReference type="OrthoDB" id="9806522at2"/>
<dbReference type="SUPFAM" id="SSF161111">
    <property type="entry name" value="Cation efflux protein transmembrane domain-like"/>
    <property type="match status" value="1"/>
</dbReference>
<evidence type="ECO:0000256" key="3">
    <source>
        <dbReference type="ARBA" id="ARBA00022448"/>
    </source>
</evidence>
<dbReference type="NCBIfam" id="TIGR01297">
    <property type="entry name" value="CDF"/>
    <property type="match status" value="1"/>
</dbReference>
<evidence type="ECO:0000313" key="10">
    <source>
        <dbReference type="EMBL" id="TGA99435.1"/>
    </source>
</evidence>
<evidence type="ECO:0000256" key="6">
    <source>
        <dbReference type="ARBA" id="ARBA00023136"/>
    </source>
</evidence>
<feature type="transmembrane region" description="Helical" evidence="7">
    <location>
        <begin position="75"/>
        <end position="93"/>
    </location>
</feature>
<dbReference type="PANTHER" id="PTHR43840:SF15">
    <property type="entry name" value="MITOCHONDRIAL METAL TRANSPORTER 1-RELATED"/>
    <property type="match status" value="1"/>
</dbReference>
<evidence type="ECO:0000256" key="7">
    <source>
        <dbReference type="SAM" id="Phobius"/>
    </source>
</evidence>
<dbReference type="GO" id="GO:0015086">
    <property type="term" value="F:cadmium ion transmembrane transporter activity"/>
    <property type="evidence" value="ECO:0007669"/>
    <property type="project" value="TreeGrafter"/>
</dbReference>
<dbReference type="GO" id="GO:0005886">
    <property type="term" value="C:plasma membrane"/>
    <property type="evidence" value="ECO:0007669"/>
    <property type="project" value="TreeGrafter"/>
</dbReference>
<reference evidence="10 11" key="1">
    <citation type="journal article" date="2015" name="Int. J. Syst. Evol. Microbiol.">
        <title>Sporolactobacillus shoreae sp. nov. and Sporolactobacillus spathodeae sp. nov., two spore-forming lactic acid bacteria isolated from tree barks in Thailand.</title>
        <authorList>
            <person name="Thamacharoensuk T."/>
            <person name="Kitahara M."/>
            <person name="Ohkuma M."/>
            <person name="Thongchul N."/>
            <person name="Tanasupawat S."/>
        </authorList>
    </citation>
    <scope>NUCLEOTIDE SEQUENCE [LARGE SCALE GENOMIC DNA]</scope>
    <source>
        <strain evidence="10 11">BK92</strain>
    </source>
</reference>
<dbReference type="InterPro" id="IPR002524">
    <property type="entry name" value="Cation_efflux"/>
</dbReference>
<dbReference type="Proteomes" id="UP000298347">
    <property type="component" value="Unassembled WGS sequence"/>
</dbReference>
<keyword evidence="6 7" id="KW-0472">Membrane</keyword>
<sequence>MEPSRVAFLSVLSNTFVVLLKIIVAMITGSVAVLSEAIHTSIDLMASLIAFFSVRISGIPADRVHPYGHGKVENISGTVETLLIYVAGIWIIYESVKKLIHPEPTQLPTLGIVVMLVGATINFLVSRLINKTADRTHSVAMKSNAFHLLTDVYTSLGVAISLLLAALTGWTILDPIIGIVLASYIMFEATKLLQVSFPPLMDARLSAKEETEIMDIIESYHNEYIEVHNFRTRRSGPEEYIEFHLVVPSHLEIDAVEELTDRIEGSIQGKIPRAQILIHAEPEYERKNSPESSESNKEK</sequence>
<dbReference type="EMBL" id="SRJD01000003">
    <property type="protein sequence ID" value="TGA99435.1"/>
    <property type="molecule type" value="Genomic_DNA"/>
</dbReference>
<organism evidence="10 11">
    <name type="scientific">Sporolactobacillus shoreae</name>
    <dbReference type="NCBI Taxonomy" id="1465501"/>
    <lineage>
        <taxon>Bacteria</taxon>
        <taxon>Bacillati</taxon>
        <taxon>Bacillota</taxon>
        <taxon>Bacilli</taxon>
        <taxon>Bacillales</taxon>
        <taxon>Sporolactobacillaceae</taxon>
        <taxon>Sporolactobacillus</taxon>
    </lineage>
</organism>
<comment type="caution">
    <text evidence="10">The sequence shown here is derived from an EMBL/GenBank/DDBJ whole genome shotgun (WGS) entry which is preliminary data.</text>
</comment>
<dbReference type="PANTHER" id="PTHR43840">
    <property type="entry name" value="MITOCHONDRIAL METAL TRANSPORTER 1-RELATED"/>
    <property type="match status" value="1"/>
</dbReference>
<dbReference type="SUPFAM" id="SSF160240">
    <property type="entry name" value="Cation efflux protein cytoplasmic domain-like"/>
    <property type="match status" value="1"/>
</dbReference>
<evidence type="ECO:0000256" key="4">
    <source>
        <dbReference type="ARBA" id="ARBA00022692"/>
    </source>
</evidence>